<evidence type="ECO:0000256" key="3">
    <source>
        <dbReference type="ARBA" id="ARBA00017733"/>
    </source>
</evidence>
<evidence type="ECO:0000313" key="17">
    <source>
        <dbReference type="EnsemblMetazoa" id="Aqu2.1.28940_001"/>
    </source>
</evidence>
<evidence type="ECO:0000256" key="1">
    <source>
        <dbReference type="ARBA" id="ARBA00004236"/>
    </source>
</evidence>
<gene>
    <name evidence="17" type="primary">100637130</name>
</gene>
<organism evidence="17">
    <name type="scientific">Amphimedon queenslandica</name>
    <name type="common">Sponge</name>
    <dbReference type="NCBI Taxonomy" id="400682"/>
    <lineage>
        <taxon>Eukaryota</taxon>
        <taxon>Metazoa</taxon>
        <taxon>Porifera</taxon>
        <taxon>Demospongiae</taxon>
        <taxon>Heteroscleromorpha</taxon>
        <taxon>Haplosclerida</taxon>
        <taxon>Niphatidae</taxon>
        <taxon>Amphimedon</taxon>
    </lineage>
</organism>
<evidence type="ECO:0000256" key="13">
    <source>
        <dbReference type="ARBA" id="ARBA00033347"/>
    </source>
</evidence>
<keyword evidence="7 16" id="KW-0472">Membrane</keyword>
<dbReference type="GO" id="GO:0020037">
    <property type="term" value="F:heme binding"/>
    <property type="evidence" value="ECO:0007669"/>
    <property type="project" value="InterPro"/>
</dbReference>
<evidence type="ECO:0000256" key="12">
    <source>
        <dbReference type="ARBA" id="ARBA00032067"/>
    </source>
</evidence>
<name>A0A1X7ULS7_AMPQE</name>
<accession>A0A1X7ULS7</accession>
<keyword evidence="6 16" id="KW-1133">Transmembrane helix</keyword>
<proteinExistence type="inferred from homology"/>
<comment type="subunit">
    <text evidence="14">Component of the phagocyte NADPH oxidase core complex/cytochrome b558 complex, composed of CYBB (heavy chain (beta)) and CYBA (light chain (alpha)). Component of the phagocyte NADPH oxidase complex composed of an obligatory core heterodimer formed by the membrane proteins CYBA and CYBB and the cytosolic regulatory subunits NCF1/p47-phox, NCF2/p67-phox, NCF4/p40-phox and the small GTPase RAC1 or RAC2. Interacts with NCF1 (via SH3 domain). Interacts with SH3PXD2A. Interacts with DUOX1, DUOX2 and TPO. Interacts with NOX4; this interaction mediates superoxide generation. Interacts with calprotectin (S100A8/9). Interacts with GBP7. Interacts with NOXO1. Forms a heterodimer with NOX3 and is essential for activity and cell membrane localization of NOX3. Interacts with NOX1.</text>
</comment>
<feature type="transmembrane region" description="Helical" evidence="16">
    <location>
        <begin position="58"/>
        <end position="77"/>
    </location>
</feature>
<dbReference type="KEGG" id="aqu:100637130"/>
<dbReference type="Pfam" id="PF05038">
    <property type="entry name" value="Cytochrom_B558a"/>
    <property type="match status" value="1"/>
</dbReference>
<dbReference type="PANTHER" id="PTHR15168">
    <property type="entry name" value="CYTOCHROME B-245 LIGHT CHAIN"/>
    <property type="match status" value="1"/>
</dbReference>
<dbReference type="AlphaFoldDB" id="A0A1X7ULS7"/>
<evidence type="ECO:0000256" key="11">
    <source>
        <dbReference type="ARBA" id="ARBA00031995"/>
    </source>
</evidence>
<evidence type="ECO:0000256" key="15">
    <source>
        <dbReference type="SAM" id="MobiDB-lite"/>
    </source>
</evidence>
<evidence type="ECO:0000313" key="18">
    <source>
        <dbReference type="Proteomes" id="UP000007879"/>
    </source>
</evidence>
<feature type="compositionally biased region" description="Pro residues" evidence="15">
    <location>
        <begin position="180"/>
        <end position="190"/>
    </location>
</feature>
<dbReference type="EnsemblMetazoa" id="XM_003387293.2">
    <property type="protein sequence ID" value="XP_003387341.1"/>
    <property type="gene ID" value="LOC100637130"/>
</dbReference>
<keyword evidence="4" id="KW-1003">Cell membrane</keyword>
<feature type="region of interest" description="Disordered" evidence="15">
    <location>
        <begin position="162"/>
        <end position="207"/>
    </location>
</feature>
<reference evidence="17" key="2">
    <citation type="submission" date="2017-05" db="UniProtKB">
        <authorList>
            <consortium name="EnsemblMetazoa"/>
        </authorList>
    </citation>
    <scope>IDENTIFICATION</scope>
</reference>
<protein>
    <recommendedName>
        <fullName evidence="3">Cytochrome b-245 light chain</fullName>
    </recommendedName>
    <alternativeName>
        <fullName evidence="11">Cytochrome b(558) alpha chain</fullName>
    </alternativeName>
    <alternativeName>
        <fullName evidence="10">Cytochrome b558 subunit alpha</fullName>
    </alternativeName>
    <alternativeName>
        <fullName evidence="13">Neutrophil cytochrome b 22 kDa polypeptide</fullName>
    </alternativeName>
    <alternativeName>
        <fullName evidence="12">Superoxide-generating NADPH oxidase light chain subunit</fullName>
    </alternativeName>
    <alternativeName>
        <fullName evidence="8">p22 phagocyte B-cytochrome</fullName>
    </alternativeName>
    <alternativeName>
        <fullName evidence="9">p22-phox</fullName>
    </alternativeName>
</protein>
<keyword evidence="18" id="KW-1185">Reference proteome</keyword>
<feature type="transmembrane region" description="Helical" evidence="16">
    <location>
        <begin position="125"/>
        <end position="146"/>
    </location>
</feature>
<evidence type="ECO:0000256" key="16">
    <source>
        <dbReference type="SAM" id="Phobius"/>
    </source>
</evidence>
<dbReference type="OrthoDB" id="2445232at2759"/>
<evidence type="ECO:0000256" key="4">
    <source>
        <dbReference type="ARBA" id="ARBA00022475"/>
    </source>
</evidence>
<reference evidence="18" key="1">
    <citation type="journal article" date="2010" name="Nature">
        <title>The Amphimedon queenslandica genome and the evolution of animal complexity.</title>
        <authorList>
            <person name="Srivastava M."/>
            <person name="Simakov O."/>
            <person name="Chapman J."/>
            <person name="Fahey B."/>
            <person name="Gauthier M.E."/>
            <person name="Mitros T."/>
            <person name="Richards G.S."/>
            <person name="Conaco C."/>
            <person name="Dacre M."/>
            <person name="Hellsten U."/>
            <person name="Larroux C."/>
            <person name="Putnam N.H."/>
            <person name="Stanke M."/>
            <person name="Adamska M."/>
            <person name="Darling A."/>
            <person name="Degnan S.M."/>
            <person name="Oakley T.H."/>
            <person name="Plachetzki D.C."/>
            <person name="Zhai Y."/>
            <person name="Adamski M."/>
            <person name="Calcino A."/>
            <person name="Cummins S.F."/>
            <person name="Goodstein D.M."/>
            <person name="Harris C."/>
            <person name="Jackson D.J."/>
            <person name="Leys S.P."/>
            <person name="Shu S."/>
            <person name="Woodcroft B.J."/>
            <person name="Vervoort M."/>
            <person name="Kosik K.S."/>
            <person name="Manning G."/>
            <person name="Degnan B.M."/>
            <person name="Rokhsar D.S."/>
        </authorList>
    </citation>
    <scope>NUCLEOTIDE SEQUENCE [LARGE SCALE GENOMIC DNA]</scope>
</reference>
<dbReference type="Proteomes" id="UP000007879">
    <property type="component" value="Unassembled WGS sequence"/>
</dbReference>
<dbReference type="eggNOG" id="ENOG502QVK1">
    <property type="taxonomic scope" value="Eukaryota"/>
</dbReference>
<sequence>MPREEADRKCCACTVEWAMWGNMNAFYAGLFIFVGSVVAASIPEIAIDGQFPTNVGSALRWINIFIGLFVMLVEYPLSARRSKKTAVERPGQRYIAPILHNLRFVGSNYIIRFMLYMIISVPVFFVLSSIFGGLCLLCACACYFAAALNGESWKAPTLGWGPGKTVTKKGPQIKEIPKAPTEPPPRPPPQAREGLMAPPSGSPPGYP</sequence>
<dbReference type="EnsemblMetazoa" id="Aqu2.1.28940_001">
    <property type="protein sequence ID" value="Aqu2.1.28940_001"/>
    <property type="gene ID" value="Aqu2.1.28940"/>
</dbReference>
<evidence type="ECO:0000256" key="10">
    <source>
        <dbReference type="ARBA" id="ARBA00031067"/>
    </source>
</evidence>
<dbReference type="OMA" id="WINIFIG"/>
<comment type="similarity">
    <text evidence="2">Belongs to the p22phox family.</text>
</comment>
<evidence type="ECO:0000256" key="8">
    <source>
        <dbReference type="ARBA" id="ARBA00030106"/>
    </source>
</evidence>
<feature type="transmembrane region" description="Helical" evidence="16">
    <location>
        <begin position="98"/>
        <end position="119"/>
    </location>
</feature>
<evidence type="ECO:0000256" key="5">
    <source>
        <dbReference type="ARBA" id="ARBA00022692"/>
    </source>
</evidence>
<evidence type="ECO:0000256" key="2">
    <source>
        <dbReference type="ARBA" id="ARBA00010590"/>
    </source>
</evidence>
<dbReference type="STRING" id="400682.A0A1X7ULS7"/>
<dbReference type="GO" id="GO:0005886">
    <property type="term" value="C:plasma membrane"/>
    <property type="evidence" value="ECO:0007669"/>
    <property type="project" value="UniProtKB-SubCell"/>
</dbReference>
<dbReference type="InParanoid" id="A0A1X7ULS7"/>
<evidence type="ECO:0000256" key="9">
    <source>
        <dbReference type="ARBA" id="ARBA00030298"/>
    </source>
</evidence>
<comment type="subcellular location">
    <subcellularLocation>
        <location evidence="1">Cell membrane</location>
    </subcellularLocation>
</comment>
<keyword evidence="5 16" id="KW-0812">Transmembrane</keyword>
<feature type="transmembrane region" description="Helical" evidence="16">
    <location>
        <begin position="25"/>
        <end position="46"/>
    </location>
</feature>
<dbReference type="InterPro" id="IPR007732">
    <property type="entry name" value="Cyt_b558_asu"/>
</dbReference>
<dbReference type="PANTHER" id="PTHR15168:SF0">
    <property type="entry name" value="CYTOCHROME B-245 LIGHT CHAIN"/>
    <property type="match status" value="1"/>
</dbReference>
<evidence type="ECO:0000256" key="6">
    <source>
        <dbReference type="ARBA" id="ARBA00022989"/>
    </source>
</evidence>
<evidence type="ECO:0000256" key="7">
    <source>
        <dbReference type="ARBA" id="ARBA00023136"/>
    </source>
</evidence>
<evidence type="ECO:0000256" key="14">
    <source>
        <dbReference type="ARBA" id="ARBA00050017"/>
    </source>
</evidence>